<dbReference type="RefSeq" id="WP_281403653.1">
    <property type="nucleotide sequence ID" value="NZ_JACHJR010000001.1"/>
</dbReference>
<comment type="caution">
    <text evidence="1">The sequence shown here is derived from an EMBL/GenBank/DDBJ whole genome shotgun (WGS) entry which is preliminary data.</text>
</comment>
<name>A0A7W7SBF5_9ACTN</name>
<dbReference type="Proteomes" id="UP000573327">
    <property type="component" value="Unassembled WGS sequence"/>
</dbReference>
<protein>
    <submittedName>
        <fullName evidence="1">Uncharacterized protein</fullName>
    </submittedName>
</protein>
<gene>
    <name evidence="1" type="ORF">F4556_002954</name>
</gene>
<organism evidence="1 2">
    <name type="scientific">Kitasatospora gansuensis</name>
    <dbReference type="NCBI Taxonomy" id="258050"/>
    <lineage>
        <taxon>Bacteria</taxon>
        <taxon>Bacillati</taxon>
        <taxon>Actinomycetota</taxon>
        <taxon>Actinomycetes</taxon>
        <taxon>Kitasatosporales</taxon>
        <taxon>Streptomycetaceae</taxon>
        <taxon>Kitasatospora</taxon>
    </lineage>
</organism>
<sequence length="42" mass="4388">MTTAGTPRQHDMSPALMRCACLPGAVDGGCRTVSCIQAARRP</sequence>
<dbReference type="AlphaFoldDB" id="A0A7W7SBF5"/>
<keyword evidence="2" id="KW-1185">Reference proteome</keyword>
<reference evidence="1 2" key="1">
    <citation type="submission" date="2020-08" db="EMBL/GenBank/DDBJ databases">
        <title>Sequencing the genomes of 1000 actinobacteria strains.</title>
        <authorList>
            <person name="Klenk H.-P."/>
        </authorList>
    </citation>
    <scope>NUCLEOTIDE SEQUENCE [LARGE SCALE GENOMIC DNA]</scope>
    <source>
        <strain evidence="1 2">DSM 44786</strain>
    </source>
</reference>
<accession>A0A7W7SBF5</accession>
<evidence type="ECO:0000313" key="2">
    <source>
        <dbReference type="Proteomes" id="UP000573327"/>
    </source>
</evidence>
<dbReference type="EMBL" id="JACHJR010000001">
    <property type="protein sequence ID" value="MBB4947419.1"/>
    <property type="molecule type" value="Genomic_DNA"/>
</dbReference>
<proteinExistence type="predicted"/>
<evidence type="ECO:0000313" key="1">
    <source>
        <dbReference type="EMBL" id="MBB4947419.1"/>
    </source>
</evidence>